<name>A0AAV0ARI0_PHAPC</name>
<accession>A0AAV0ARI0</accession>
<organism evidence="2 3">
    <name type="scientific">Phakopsora pachyrhizi</name>
    <name type="common">Asian soybean rust disease fungus</name>
    <dbReference type="NCBI Taxonomy" id="170000"/>
    <lineage>
        <taxon>Eukaryota</taxon>
        <taxon>Fungi</taxon>
        <taxon>Dikarya</taxon>
        <taxon>Basidiomycota</taxon>
        <taxon>Pucciniomycotina</taxon>
        <taxon>Pucciniomycetes</taxon>
        <taxon>Pucciniales</taxon>
        <taxon>Phakopsoraceae</taxon>
        <taxon>Phakopsora</taxon>
    </lineage>
</organism>
<dbReference type="AlphaFoldDB" id="A0AAV0ARI0"/>
<feature type="compositionally biased region" description="Acidic residues" evidence="1">
    <location>
        <begin position="395"/>
        <end position="408"/>
    </location>
</feature>
<evidence type="ECO:0000313" key="2">
    <source>
        <dbReference type="EMBL" id="CAH7671180.1"/>
    </source>
</evidence>
<evidence type="ECO:0000256" key="1">
    <source>
        <dbReference type="SAM" id="MobiDB-lite"/>
    </source>
</evidence>
<feature type="region of interest" description="Disordered" evidence="1">
    <location>
        <begin position="147"/>
        <end position="187"/>
    </location>
</feature>
<feature type="compositionally biased region" description="Low complexity" evidence="1">
    <location>
        <begin position="83"/>
        <end position="97"/>
    </location>
</feature>
<comment type="caution">
    <text evidence="2">The sequence shown here is derived from an EMBL/GenBank/DDBJ whole genome shotgun (WGS) entry which is preliminary data.</text>
</comment>
<feature type="compositionally biased region" description="Low complexity" evidence="1">
    <location>
        <begin position="114"/>
        <end position="126"/>
    </location>
</feature>
<dbReference type="EMBL" id="CALTRL010001148">
    <property type="protein sequence ID" value="CAH7671180.1"/>
    <property type="molecule type" value="Genomic_DNA"/>
</dbReference>
<evidence type="ECO:0000313" key="3">
    <source>
        <dbReference type="Proteomes" id="UP001153365"/>
    </source>
</evidence>
<protein>
    <submittedName>
        <fullName evidence="2">Expressed protein</fullName>
    </submittedName>
</protein>
<feature type="region of interest" description="Disordered" evidence="1">
    <location>
        <begin position="81"/>
        <end position="127"/>
    </location>
</feature>
<keyword evidence="3" id="KW-1185">Reference proteome</keyword>
<proteinExistence type="predicted"/>
<feature type="region of interest" description="Disordered" evidence="1">
    <location>
        <begin position="393"/>
        <end position="425"/>
    </location>
</feature>
<feature type="compositionally biased region" description="Basic and acidic residues" evidence="1">
    <location>
        <begin position="99"/>
        <end position="110"/>
    </location>
</feature>
<gene>
    <name evidence="2" type="ORF">PPACK8108_LOCUS5938</name>
</gene>
<feature type="region of interest" description="Disordered" evidence="1">
    <location>
        <begin position="258"/>
        <end position="296"/>
    </location>
</feature>
<reference evidence="2" key="1">
    <citation type="submission" date="2022-06" db="EMBL/GenBank/DDBJ databases">
        <authorList>
            <consortium name="SYNGENTA / RWTH Aachen University"/>
        </authorList>
    </citation>
    <scope>NUCLEOTIDE SEQUENCE</scope>
</reference>
<sequence length="425" mass="47672">MTIFEEPLIELDLNLDCIQLALPGHNIPKLMPTKVNDLTVMNQGQEKVSEQWLASKFIEVLDYELSAQDKLVFLKPIDTKYPSCSSSSSSNSTSSSSLDDGKNTSGDEKQSNCPQSSSDSGSLPSPVIADNGFSRFVRKLSGNMKKTINLKTSSDKRVSNQESNQSLELDEQRKKLGYTSNRRPRGLSVSLNGRSISPFKEFNRTISHRLQTKNSGLMNSKIFLSMIGAPEIESEILNITAAPCSNIKFSTPVRNFDNQGGFPAGGRGLNGRTERTRKPKTPYPTLPSRPKIERSNSTTDLFSKELQSNQQNSKLTLSETNQVDSVPAMSSFEVLNRRSNSRPRPSLPETMIRGTRITAADHNDQSPESFRLNFSNFERSRFNYQRCSSFLGRSDEDEVEEDEFETDCSNDRSRQYNPVWWSNSP</sequence>
<dbReference type="Proteomes" id="UP001153365">
    <property type="component" value="Unassembled WGS sequence"/>
</dbReference>